<evidence type="ECO:0000313" key="7">
    <source>
        <dbReference type="WBParaSite" id="HDID_0000517801-mRNA-1"/>
    </source>
</evidence>
<dbReference type="Pfam" id="PF00412">
    <property type="entry name" value="LIM"/>
    <property type="match status" value="1"/>
</dbReference>
<protein>
    <submittedName>
        <fullName evidence="7">LIM zinc-binding domain-containing protein</fullName>
    </submittedName>
</protein>
<reference evidence="7" key="1">
    <citation type="submission" date="2017-02" db="UniProtKB">
        <authorList>
            <consortium name="WormBaseParasite"/>
        </authorList>
    </citation>
    <scope>IDENTIFICATION</scope>
</reference>
<evidence type="ECO:0000259" key="6">
    <source>
        <dbReference type="PROSITE" id="PS50023"/>
    </source>
</evidence>
<keyword evidence="3 4" id="KW-0440">LIM domain</keyword>
<dbReference type="Gene3D" id="2.10.110.10">
    <property type="entry name" value="Cysteine Rich Protein"/>
    <property type="match status" value="1"/>
</dbReference>
<name>A0A0R3SJR3_HYMDI</name>
<keyword evidence="2 4" id="KW-0862">Zinc</keyword>
<evidence type="ECO:0000256" key="2">
    <source>
        <dbReference type="ARBA" id="ARBA00022833"/>
    </source>
</evidence>
<dbReference type="InterPro" id="IPR001781">
    <property type="entry name" value="Znf_LIM"/>
</dbReference>
<evidence type="ECO:0000256" key="3">
    <source>
        <dbReference type="ARBA" id="ARBA00023038"/>
    </source>
</evidence>
<feature type="domain" description="LIM zinc-binding" evidence="6">
    <location>
        <begin position="44"/>
        <end position="108"/>
    </location>
</feature>
<feature type="compositionally biased region" description="Low complexity" evidence="5">
    <location>
        <begin position="107"/>
        <end position="119"/>
    </location>
</feature>
<accession>A0A0R3SJR3</accession>
<proteinExistence type="predicted"/>
<dbReference type="WBParaSite" id="HDID_0000517801-mRNA-1">
    <property type="protein sequence ID" value="HDID_0000517801-mRNA-1"/>
    <property type="gene ID" value="HDID_0000517801"/>
</dbReference>
<evidence type="ECO:0000256" key="1">
    <source>
        <dbReference type="ARBA" id="ARBA00022723"/>
    </source>
</evidence>
<keyword evidence="1 4" id="KW-0479">Metal-binding</keyword>
<dbReference type="STRING" id="6216.A0A0R3SJR3"/>
<evidence type="ECO:0000256" key="5">
    <source>
        <dbReference type="SAM" id="MobiDB-lite"/>
    </source>
</evidence>
<dbReference type="SMART" id="SM00132">
    <property type="entry name" value="LIM"/>
    <property type="match status" value="1"/>
</dbReference>
<sequence length="130" mass="14779">LIEWEKAFEEAGLPPPPSPPSILQHPPRDVNSEVAAGYKEKSRDRCAVCKKPLYAAESRAYDGFRIHPKCFRCVECQRPLRPDIAHYQYHLTGPKFYCTNHFHTASKKTSTSGSSKMSTRAPTEIVNRFN</sequence>
<organism evidence="7">
    <name type="scientific">Hymenolepis diminuta</name>
    <name type="common">Rat tapeworm</name>
    <dbReference type="NCBI Taxonomy" id="6216"/>
    <lineage>
        <taxon>Eukaryota</taxon>
        <taxon>Metazoa</taxon>
        <taxon>Spiralia</taxon>
        <taxon>Lophotrochozoa</taxon>
        <taxon>Platyhelminthes</taxon>
        <taxon>Cestoda</taxon>
        <taxon>Eucestoda</taxon>
        <taxon>Cyclophyllidea</taxon>
        <taxon>Hymenolepididae</taxon>
        <taxon>Hymenolepis</taxon>
    </lineage>
</organism>
<dbReference type="PROSITE" id="PS50023">
    <property type="entry name" value="LIM_DOMAIN_2"/>
    <property type="match status" value="1"/>
</dbReference>
<feature type="region of interest" description="Disordered" evidence="5">
    <location>
        <begin position="107"/>
        <end position="130"/>
    </location>
</feature>
<evidence type="ECO:0000256" key="4">
    <source>
        <dbReference type="PROSITE-ProRule" id="PRU00125"/>
    </source>
</evidence>
<dbReference type="GO" id="GO:0046872">
    <property type="term" value="F:metal ion binding"/>
    <property type="evidence" value="ECO:0007669"/>
    <property type="project" value="UniProtKB-KW"/>
</dbReference>
<dbReference type="AlphaFoldDB" id="A0A0R3SJR3"/>
<feature type="region of interest" description="Disordered" evidence="5">
    <location>
        <begin position="9"/>
        <end position="28"/>
    </location>
</feature>